<sequence length="109" mass="13231">MLTKSALSKIMLIKIKHGRKMKLTIPVAFIVFDEMLEIAEDWLWVFERLHPDWNKKLLKWKSDYVPLNNFSLREAFELIQELFYELRKHRSFKLVEVDTKEIYVAVEFL</sequence>
<proteinExistence type="predicted"/>
<dbReference type="OrthoDB" id="1955326at2"/>
<reference evidence="2" key="1">
    <citation type="submission" date="2016-11" db="EMBL/GenBank/DDBJ databases">
        <authorList>
            <person name="Varghese N."/>
            <person name="Submissions S."/>
        </authorList>
    </citation>
    <scope>NUCLEOTIDE SEQUENCE [LARGE SCALE GENOMIC DNA]</scope>
    <source>
        <strain evidence="2">DSM 17957</strain>
    </source>
</reference>
<dbReference type="STRING" id="1121919.SAMN02745975_01659"/>
<dbReference type="EMBL" id="FQZV01000019">
    <property type="protein sequence ID" value="SHJ26993.1"/>
    <property type="molecule type" value="Genomic_DNA"/>
</dbReference>
<evidence type="ECO:0000313" key="2">
    <source>
        <dbReference type="Proteomes" id="UP000184536"/>
    </source>
</evidence>
<dbReference type="RefSeq" id="WP_110940830.1">
    <property type="nucleotide sequence ID" value="NZ_FQZV01000019.1"/>
</dbReference>
<dbReference type="AlphaFoldDB" id="A0A1M6HXX8"/>
<dbReference type="Proteomes" id="UP000184536">
    <property type="component" value="Unassembled WGS sequence"/>
</dbReference>
<protein>
    <submittedName>
        <fullName evidence="1">Uncharacterized protein</fullName>
    </submittedName>
</protein>
<accession>A0A1M6HXX8</accession>
<evidence type="ECO:0000313" key="1">
    <source>
        <dbReference type="EMBL" id="SHJ26993.1"/>
    </source>
</evidence>
<organism evidence="1 2">
    <name type="scientific">Geosporobacter subterraneus DSM 17957</name>
    <dbReference type="NCBI Taxonomy" id="1121919"/>
    <lineage>
        <taxon>Bacteria</taxon>
        <taxon>Bacillati</taxon>
        <taxon>Bacillota</taxon>
        <taxon>Clostridia</taxon>
        <taxon>Peptostreptococcales</taxon>
        <taxon>Thermotaleaceae</taxon>
        <taxon>Geosporobacter</taxon>
    </lineage>
</organism>
<keyword evidence="2" id="KW-1185">Reference proteome</keyword>
<name>A0A1M6HXX8_9FIRM</name>
<gene>
    <name evidence="1" type="ORF">SAMN02745975_01659</name>
</gene>